<name>A0AAW1S813_9CHLO</name>
<dbReference type="Gene3D" id="2.30.42.10">
    <property type="match status" value="1"/>
</dbReference>
<sequence>MLQSLCSGHLQHPHRLRRPCKKGSAQPVCVQSTSITSISSSRPRLSWRPSSWNTRSSSKSGFALWGLAAAAAGPLASLSGVANNLQALGVLAAIITIHETGHFFAARSQNIHVAAFSIGFGPSLFSYQGPEVEYSLRLFPLGGYVGFPDDDPDSTIPADDPDLLRNRPVKDRFIVISAGVIANFIFAYSLLVTQAGLVGIPSTNILPGVRVPEVLRQSIAEQAGLKRGDIITRVADMAVPAEPRAVANVVGLITRSPDQQLMVEVDRRGQKLSLPITPAPDVTGGGRIGIQLAPNAKLSYKRPQSPVQVLTVAADQFGRLTSTVTSGLAQIVLNFEKTKDSISGPVAIVKAGGDVAKSDLSGLFQFAAIVNINLGVVNLLPFPALDGGYLVLLIIEALRGKKLEKPIEQTITASGLLLLVSLGLFLVVRDTLNLGGFLS</sequence>
<accession>A0AAW1S813</accession>
<dbReference type="PANTHER" id="PTHR42837">
    <property type="entry name" value="REGULATOR OF SIGMA-E PROTEASE RSEP"/>
    <property type="match status" value="1"/>
</dbReference>
<dbReference type="InterPro" id="IPR001478">
    <property type="entry name" value="PDZ"/>
</dbReference>
<dbReference type="NCBIfam" id="TIGR00054">
    <property type="entry name" value="RIP metalloprotease RseP"/>
    <property type="match status" value="1"/>
</dbReference>
<evidence type="ECO:0000313" key="13">
    <source>
        <dbReference type="EMBL" id="KAK9841926.1"/>
    </source>
</evidence>
<dbReference type="EMBL" id="JALJOV010001749">
    <property type="protein sequence ID" value="KAK9841926.1"/>
    <property type="molecule type" value="Genomic_DNA"/>
</dbReference>
<comment type="caution">
    <text evidence="13">The sequence shown here is derived from an EMBL/GenBank/DDBJ whole genome shotgun (WGS) entry which is preliminary data.</text>
</comment>
<keyword evidence="8 11" id="KW-1133">Transmembrane helix</keyword>
<evidence type="ECO:0000256" key="8">
    <source>
        <dbReference type="ARBA" id="ARBA00022989"/>
    </source>
</evidence>
<keyword evidence="10 11" id="KW-0472">Membrane</keyword>
<evidence type="ECO:0000256" key="4">
    <source>
        <dbReference type="ARBA" id="ARBA00022670"/>
    </source>
</evidence>
<evidence type="ECO:0000313" key="14">
    <source>
        <dbReference type="Proteomes" id="UP001485043"/>
    </source>
</evidence>
<reference evidence="13 14" key="1">
    <citation type="journal article" date="2024" name="Nat. Commun.">
        <title>Phylogenomics reveals the evolutionary origins of lichenization in chlorophyte algae.</title>
        <authorList>
            <person name="Puginier C."/>
            <person name="Libourel C."/>
            <person name="Otte J."/>
            <person name="Skaloud P."/>
            <person name="Haon M."/>
            <person name="Grisel S."/>
            <person name="Petersen M."/>
            <person name="Berrin J.G."/>
            <person name="Delaux P.M."/>
            <person name="Dal Grande F."/>
            <person name="Keller J."/>
        </authorList>
    </citation>
    <scope>NUCLEOTIDE SEQUENCE [LARGE SCALE GENOMIC DNA]</scope>
    <source>
        <strain evidence="13 14">SAG 2523</strain>
    </source>
</reference>
<dbReference type="InterPro" id="IPR008915">
    <property type="entry name" value="Peptidase_M50"/>
</dbReference>
<keyword evidence="5 11" id="KW-0812">Transmembrane</keyword>
<dbReference type="InterPro" id="IPR036034">
    <property type="entry name" value="PDZ_sf"/>
</dbReference>
<evidence type="ECO:0000256" key="3">
    <source>
        <dbReference type="ARBA" id="ARBA00009989"/>
    </source>
</evidence>
<gene>
    <name evidence="13" type="ORF">WJX84_004982</name>
</gene>
<dbReference type="InterPro" id="IPR004387">
    <property type="entry name" value="Pept_M50_Zn"/>
</dbReference>
<dbReference type="GO" id="GO:0006508">
    <property type="term" value="P:proteolysis"/>
    <property type="evidence" value="ECO:0007669"/>
    <property type="project" value="UniProtKB-KW"/>
</dbReference>
<dbReference type="PANTHER" id="PTHR42837:SF2">
    <property type="entry name" value="MEMBRANE METALLOPROTEASE ARASP2, CHLOROPLASTIC-RELATED"/>
    <property type="match status" value="1"/>
</dbReference>
<dbReference type="SUPFAM" id="SSF50156">
    <property type="entry name" value="PDZ domain-like"/>
    <property type="match status" value="1"/>
</dbReference>
<feature type="domain" description="PDZ" evidence="12">
    <location>
        <begin position="196"/>
        <end position="269"/>
    </location>
</feature>
<evidence type="ECO:0000256" key="1">
    <source>
        <dbReference type="ARBA" id="ARBA00001947"/>
    </source>
</evidence>
<keyword evidence="9" id="KW-0482">Metalloprotease</keyword>
<dbReference type="Pfam" id="PF02163">
    <property type="entry name" value="Peptidase_M50"/>
    <property type="match status" value="1"/>
</dbReference>
<dbReference type="Proteomes" id="UP001485043">
    <property type="component" value="Unassembled WGS sequence"/>
</dbReference>
<comment type="subcellular location">
    <subcellularLocation>
        <location evidence="2">Membrane</location>
        <topology evidence="2">Multi-pass membrane protein</topology>
    </subcellularLocation>
</comment>
<dbReference type="GO" id="GO:0004222">
    <property type="term" value="F:metalloendopeptidase activity"/>
    <property type="evidence" value="ECO:0007669"/>
    <property type="project" value="InterPro"/>
</dbReference>
<comment type="similarity">
    <text evidence="3">Belongs to the peptidase M50A family.</text>
</comment>
<evidence type="ECO:0000256" key="2">
    <source>
        <dbReference type="ARBA" id="ARBA00004141"/>
    </source>
</evidence>
<keyword evidence="6" id="KW-0378">Hydrolase</keyword>
<evidence type="ECO:0000256" key="11">
    <source>
        <dbReference type="SAM" id="Phobius"/>
    </source>
</evidence>
<protein>
    <recommendedName>
        <fullName evidence="12">PDZ domain-containing protein</fullName>
    </recommendedName>
</protein>
<evidence type="ECO:0000256" key="5">
    <source>
        <dbReference type="ARBA" id="ARBA00022692"/>
    </source>
</evidence>
<feature type="transmembrane region" description="Helical" evidence="11">
    <location>
        <begin position="410"/>
        <end position="428"/>
    </location>
</feature>
<dbReference type="GO" id="GO:0016020">
    <property type="term" value="C:membrane"/>
    <property type="evidence" value="ECO:0007669"/>
    <property type="project" value="UniProtKB-SubCell"/>
</dbReference>
<proteinExistence type="inferred from homology"/>
<evidence type="ECO:0000256" key="9">
    <source>
        <dbReference type="ARBA" id="ARBA00023049"/>
    </source>
</evidence>
<keyword evidence="4" id="KW-0645">Protease</keyword>
<evidence type="ECO:0000256" key="10">
    <source>
        <dbReference type="ARBA" id="ARBA00023136"/>
    </source>
</evidence>
<dbReference type="AlphaFoldDB" id="A0AAW1S813"/>
<keyword evidence="7" id="KW-0862">Zinc</keyword>
<evidence type="ECO:0000256" key="7">
    <source>
        <dbReference type="ARBA" id="ARBA00022833"/>
    </source>
</evidence>
<evidence type="ECO:0000259" key="12">
    <source>
        <dbReference type="SMART" id="SM00228"/>
    </source>
</evidence>
<keyword evidence="14" id="KW-1185">Reference proteome</keyword>
<comment type="cofactor">
    <cofactor evidence="1">
        <name>Zn(2+)</name>
        <dbReference type="ChEBI" id="CHEBI:29105"/>
    </cofactor>
</comment>
<organism evidence="13 14">
    <name type="scientific">Apatococcus fuscideae</name>
    <dbReference type="NCBI Taxonomy" id="2026836"/>
    <lineage>
        <taxon>Eukaryota</taxon>
        <taxon>Viridiplantae</taxon>
        <taxon>Chlorophyta</taxon>
        <taxon>core chlorophytes</taxon>
        <taxon>Trebouxiophyceae</taxon>
        <taxon>Chlorellales</taxon>
        <taxon>Chlorellaceae</taxon>
        <taxon>Apatococcus</taxon>
    </lineage>
</organism>
<feature type="transmembrane region" description="Helical" evidence="11">
    <location>
        <begin position="173"/>
        <end position="191"/>
    </location>
</feature>
<feature type="transmembrane region" description="Helical" evidence="11">
    <location>
        <begin position="379"/>
        <end position="398"/>
    </location>
</feature>
<dbReference type="CDD" id="cd06163">
    <property type="entry name" value="S2P-M50_PDZ_RseP-like"/>
    <property type="match status" value="1"/>
</dbReference>
<evidence type="ECO:0000256" key="6">
    <source>
        <dbReference type="ARBA" id="ARBA00022801"/>
    </source>
</evidence>
<dbReference type="SMART" id="SM00228">
    <property type="entry name" value="PDZ"/>
    <property type="match status" value="1"/>
</dbReference>